<evidence type="ECO:0000313" key="11">
    <source>
        <dbReference type="EMBL" id="ATG54129.1"/>
    </source>
</evidence>
<evidence type="ECO:0000313" key="12">
    <source>
        <dbReference type="Proteomes" id="UP000217889"/>
    </source>
</evidence>
<reference evidence="11 12" key="1">
    <citation type="journal article" date="2014" name="Int. J. Syst. Evol. Microbiol.">
        <title>Brachybacterium ginsengisoli sp. nov., isolated from soil of a ginseng field.</title>
        <authorList>
            <person name="Hoang V.A."/>
            <person name="Kim Y.J."/>
            <person name="Nguyen N.L."/>
            <person name="Yang D.C."/>
        </authorList>
    </citation>
    <scope>NUCLEOTIDE SEQUENCE [LARGE SCALE GENOMIC DNA]</scope>
    <source>
        <strain evidence="11 12">DCY80</strain>
    </source>
</reference>
<keyword evidence="5 7" id="KW-0687">Ribonucleoprotein</keyword>
<dbReference type="GO" id="GO:0019843">
    <property type="term" value="F:rRNA binding"/>
    <property type="evidence" value="ECO:0007669"/>
    <property type="project" value="UniProtKB-UniRule"/>
</dbReference>
<evidence type="ECO:0000256" key="2">
    <source>
        <dbReference type="ARBA" id="ARBA00022730"/>
    </source>
</evidence>
<comment type="subunit">
    <text evidence="7 9">Part of the 50S ribosomal subunit. Forms a cluster with proteins L14 and L19.</text>
</comment>
<dbReference type="InterPro" id="IPR019926">
    <property type="entry name" value="Ribosomal_uL3_CS"/>
</dbReference>
<evidence type="ECO:0000256" key="4">
    <source>
        <dbReference type="ARBA" id="ARBA00022980"/>
    </source>
</evidence>
<feature type="region of interest" description="Disordered" evidence="10">
    <location>
        <begin position="143"/>
        <end position="167"/>
    </location>
</feature>
<dbReference type="Gene3D" id="2.40.30.10">
    <property type="entry name" value="Translation factors"/>
    <property type="match status" value="1"/>
</dbReference>
<dbReference type="GO" id="GO:0022625">
    <property type="term" value="C:cytosolic large ribosomal subunit"/>
    <property type="evidence" value="ECO:0007669"/>
    <property type="project" value="TreeGrafter"/>
</dbReference>
<keyword evidence="2 7" id="KW-0699">rRNA-binding</keyword>
<dbReference type="PANTHER" id="PTHR11229">
    <property type="entry name" value="50S RIBOSOMAL PROTEIN L3"/>
    <property type="match status" value="1"/>
</dbReference>
<keyword evidence="3 7" id="KW-0694">RNA-binding</keyword>
<dbReference type="FunFam" id="2.40.30.10:FF:000004">
    <property type="entry name" value="50S ribosomal protein L3"/>
    <property type="match status" value="1"/>
</dbReference>
<dbReference type="FunFam" id="3.30.160.810:FF:000003">
    <property type="entry name" value="50S ribosomal protein L3"/>
    <property type="match status" value="1"/>
</dbReference>
<evidence type="ECO:0000256" key="6">
    <source>
        <dbReference type="ARBA" id="ARBA00035243"/>
    </source>
</evidence>
<dbReference type="PROSITE" id="PS00474">
    <property type="entry name" value="RIBOSOMAL_L3"/>
    <property type="match status" value="1"/>
</dbReference>
<keyword evidence="4 7" id="KW-0689">Ribosomal protein</keyword>
<accession>A0A291GV92</accession>
<evidence type="ECO:0000256" key="1">
    <source>
        <dbReference type="ARBA" id="ARBA00006540"/>
    </source>
</evidence>
<evidence type="ECO:0000256" key="5">
    <source>
        <dbReference type="ARBA" id="ARBA00023274"/>
    </source>
</evidence>
<comment type="similarity">
    <text evidence="1 7 8">Belongs to the universal ribosomal protein uL3 family.</text>
</comment>
<evidence type="ECO:0000256" key="3">
    <source>
        <dbReference type="ARBA" id="ARBA00022884"/>
    </source>
</evidence>
<dbReference type="Pfam" id="PF00297">
    <property type="entry name" value="Ribosomal_L3"/>
    <property type="match status" value="1"/>
</dbReference>
<evidence type="ECO:0000256" key="9">
    <source>
        <dbReference type="RuleBase" id="RU003906"/>
    </source>
</evidence>
<proteinExistence type="inferred from homology"/>
<evidence type="ECO:0000256" key="7">
    <source>
        <dbReference type="HAMAP-Rule" id="MF_01325"/>
    </source>
</evidence>
<name>A0A291GV92_9MICO</name>
<dbReference type="SUPFAM" id="SSF50447">
    <property type="entry name" value="Translation proteins"/>
    <property type="match status" value="1"/>
</dbReference>
<protein>
    <recommendedName>
        <fullName evidence="6 7">Large ribosomal subunit protein uL3</fullName>
    </recommendedName>
</protein>
<dbReference type="Gene3D" id="3.30.160.810">
    <property type="match status" value="1"/>
</dbReference>
<dbReference type="InterPro" id="IPR009000">
    <property type="entry name" value="Transl_B-barrel_sf"/>
</dbReference>
<gene>
    <name evidence="7" type="primary">rplC</name>
    <name evidence="11" type="ORF">CFK41_04575</name>
</gene>
<comment type="function">
    <text evidence="7 9">One of the primary rRNA binding proteins, it binds directly near the 3'-end of the 23S rRNA, where it nucleates assembly of the 50S subunit.</text>
</comment>
<dbReference type="InterPro" id="IPR000597">
    <property type="entry name" value="Ribosomal_uL3"/>
</dbReference>
<dbReference type="NCBIfam" id="TIGR03625">
    <property type="entry name" value="L3_bact"/>
    <property type="match status" value="1"/>
</dbReference>
<dbReference type="KEGG" id="bgg:CFK41_04575"/>
<evidence type="ECO:0000256" key="8">
    <source>
        <dbReference type="RuleBase" id="RU003905"/>
    </source>
</evidence>
<keyword evidence="12" id="KW-1185">Reference proteome</keyword>
<evidence type="ECO:0000256" key="10">
    <source>
        <dbReference type="SAM" id="MobiDB-lite"/>
    </source>
</evidence>
<sequence>MSNELTGQKAAPVSGVLGTKLGMTQVWDENGKLVPVTVVQTGANVVTQIRSVETDGYDAVQIAYGQIDPRKVSQPLKGHFEKAGVTPRRHLVELRTVNAAEYALGQEIDASIFEAGQKVDVVGTSKGKGTAGVMKRHGFSGVGASHGAHRNHRKPGSIGGASTPGRVFKGQRMAGRMGNDRTSVQNLTVHAVDVEKGLVLVKGAVPGAKGGLVLVRSAVKSPAKEA</sequence>
<dbReference type="InterPro" id="IPR019927">
    <property type="entry name" value="Ribosomal_uL3_bac/org-type"/>
</dbReference>
<dbReference type="PANTHER" id="PTHR11229:SF16">
    <property type="entry name" value="LARGE RIBOSOMAL SUBUNIT PROTEIN UL3C"/>
    <property type="match status" value="1"/>
</dbReference>
<dbReference type="GO" id="GO:0006412">
    <property type="term" value="P:translation"/>
    <property type="evidence" value="ECO:0007669"/>
    <property type="project" value="UniProtKB-UniRule"/>
</dbReference>
<dbReference type="RefSeq" id="WP_096798606.1">
    <property type="nucleotide sequence ID" value="NZ_CP023564.1"/>
</dbReference>
<dbReference type="AlphaFoldDB" id="A0A291GV92"/>
<dbReference type="GO" id="GO:0003735">
    <property type="term" value="F:structural constituent of ribosome"/>
    <property type="evidence" value="ECO:0007669"/>
    <property type="project" value="UniProtKB-UniRule"/>
</dbReference>
<dbReference type="Proteomes" id="UP000217889">
    <property type="component" value="Chromosome"/>
</dbReference>
<organism evidence="11 12">
    <name type="scientific">Brachybacterium ginsengisoli</name>
    <dbReference type="NCBI Taxonomy" id="1331682"/>
    <lineage>
        <taxon>Bacteria</taxon>
        <taxon>Bacillati</taxon>
        <taxon>Actinomycetota</taxon>
        <taxon>Actinomycetes</taxon>
        <taxon>Micrococcales</taxon>
        <taxon>Dermabacteraceae</taxon>
        <taxon>Brachybacterium</taxon>
    </lineage>
</organism>
<dbReference type="OrthoDB" id="9806135at2"/>
<dbReference type="HAMAP" id="MF_01325_B">
    <property type="entry name" value="Ribosomal_uL3_B"/>
    <property type="match status" value="1"/>
</dbReference>
<dbReference type="EMBL" id="CP023564">
    <property type="protein sequence ID" value="ATG54129.1"/>
    <property type="molecule type" value="Genomic_DNA"/>
</dbReference>